<evidence type="ECO:0000256" key="4">
    <source>
        <dbReference type="ARBA" id="ARBA00023163"/>
    </source>
</evidence>
<dbReference type="Pfam" id="PF02362">
    <property type="entry name" value="B3"/>
    <property type="match status" value="1"/>
</dbReference>
<dbReference type="InterPro" id="IPR003340">
    <property type="entry name" value="B3_DNA-bd"/>
</dbReference>
<dbReference type="PROSITE" id="PS50863">
    <property type="entry name" value="B3"/>
    <property type="match status" value="1"/>
</dbReference>
<accession>A0ABQ9C6S6</accession>
<evidence type="ECO:0000256" key="1">
    <source>
        <dbReference type="ARBA" id="ARBA00004123"/>
    </source>
</evidence>
<name>A0ABQ9C6S6_9ROSI</name>
<dbReference type="PANTHER" id="PTHR31920">
    <property type="entry name" value="B3 DOMAIN-CONTAINING"/>
    <property type="match status" value="1"/>
</dbReference>
<dbReference type="Proteomes" id="UP001141253">
    <property type="component" value="Chromosome 4"/>
</dbReference>
<dbReference type="InterPro" id="IPR050655">
    <property type="entry name" value="Plant_B3_domain"/>
</dbReference>
<keyword evidence="5" id="KW-0539">Nucleus</keyword>
<keyword evidence="2" id="KW-0805">Transcription regulation</keyword>
<reference evidence="7" key="1">
    <citation type="submission" date="2022-10" db="EMBL/GenBank/DDBJ databases">
        <authorList>
            <person name="Hyden B.L."/>
            <person name="Feng K."/>
            <person name="Yates T."/>
            <person name="Jawdy S."/>
            <person name="Smart L.B."/>
            <person name="Muchero W."/>
        </authorList>
    </citation>
    <scope>NUCLEOTIDE SEQUENCE</scope>
    <source>
        <tissue evidence="7">Shoot tip</tissue>
    </source>
</reference>
<evidence type="ECO:0000256" key="3">
    <source>
        <dbReference type="ARBA" id="ARBA00023125"/>
    </source>
</evidence>
<dbReference type="CDD" id="cd10017">
    <property type="entry name" value="B3_DNA"/>
    <property type="match status" value="1"/>
</dbReference>
<proteinExistence type="predicted"/>
<dbReference type="InterPro" id="IPR015300">
    <property type="entry name" value="DNA-bd_pseudobarrel_sf"/>
</dbReference>
<gene>
    <name evidence="7" type="ORF">OIU77_020544</name>
</gene>
<organism evidence="7 8">
    <name type="scientific">Salix suchowensis</name>
    <dbReference type="NCBI Taxonomy" id="1278906"/>
    <lineage>
        <taxon>Eukaryota</taxon>
        <taxon>Viridiplantae</taxon>
        <taxon>Streptophyta</taxon>
        <taxon>Embryophyta</taxon>
        <taxon>Tracheophyta</taxon>
        <taxon>Spermatophyta</taxon>
        <taxon>Magnoliopsida</taxon>
        <taxon>eudicotyledons</taxon>
        <taxon>Gunneridae</taxon>
        <taxon>Pentapetalae</taxon>
        <taxon>rosids</taxon>
        <taxon>fabids</taxon>
        <taxon>Malpighiales</taxon>
        <taxon>Salicaceae</taxon>
        <taxon>Saliceae</taxon>
        <taxon>Salix</taxon>
    </lineage>
</organism>
<evidence type="ECO:0000256" key="5">
    <source>
        <dbReference type="ARBA" id="ARBA00023242"/>
    </source>
</evidence>
<feature type="domain" description="TF-B3" evidence="6">
    <location>
        <begin position="1"/>
        <end position="75"/>
    </location>
</feature>
<comment type="caution">
    <text evidence="7">The sequence shown here is derived from an EMBL/GenBank/DDBJ whole genome shotgun (WGS) entry which is preliminary data.</text>
</comment>
<sequence length="166" mass="18706">MMMRIPPKFAKHLVNLPGILRGNAGILASKGNQNILYFEEGWREFVQNNALEPGDFLVFSYSGISEFDVTIYGKDGCEKNVVAATEKKTEPYSCVGKQNEVDQPVGKDQKHGTNIETIDIESDSKIESDISMTKLNDQQQPQCQKVCKEKYRDLGARKFISKHPSF</sequence>
<dbReference type="SUPFAM" id="SSF101936">
    <property type="entry name" value="DNA-binding pseudobarrel domain"/>
    <property type="match status" value="1"/>
</dbReference>
<dbReference type="EMBL" id="JAPFFI010000004">
    <property type="protein sequence ID" value="KAJ6395302.1"/>
    <property type="molecule type" value="Genomic_DNA"/>
</dbReference>
<reference evidence="7" key="2">
    <citation type="journal article" date="2023" name="Int. J. Mol. Sci.">
        <title>De Novo Assembly and Annotation of 11 Diverse Shrub Willow (Salix) Genomes Reveals Novel Gene Organization in Sex-Linked Regions.</title>
        <authorList>
            <person name="Hyden B."/>
            <person name="Feng K."/>
            <person name="Yates T.B."/>
            <person name="Jawdy S."/>
            <person name="Cereghino C."/>
            <person name="Smart L.B."/>
            <person name="Muchero W."/>
        </authorList>
    </citation>
    <scope>NUCLEOTIDE SEQUENCE</scope>
    <source>
        <tissue evidence="7">Shoot tip</tissue>
    </source>
</reference>
<keyword evidence="3" id="KW-0238">DNA-binding</keyword>
<keyword evidence="8" id="KW-1185">Reference proteome</keyword>
<comment type="subcellular location">
    <subcellularLocation>
        <location evidence="1">Nucleus</location>
    </subcellularLocation>
</comment>
<keyword evidence="4" id="KW-0804">Transcription</keyword>
<evidence type="ECO:0000313" key="8">
    <source>
        <dbReference type="Proteomes" id="UP001141253"/>
    </source>
</evidence>
<evidence type="ECO:0000256" key="2">
    <source>
        <dbReference type="ARBA" id="ARBA00023015"/>
    </source>
</evidence>
<protein>
    <recommendedName>
        <fullName evidence="6">TF-B3 domain-containing protein</fullName>
    </recommendedName>
</protein>
<dbReference type="PANTHER" id="PTHR31920:SF135">
    <property type="entry name" value="B3 DOMAIN-CONTAINING PROTEIN OS03G0621600-RELATED"/>
    <property type="match status" value="1"/>
</dbReference>
<evidence type="ECO:0000313" key="7">
    <source>
        <dbReference type="EMBL" id="KAJ6395302.1"/>
    </source>
</evidence>
<evidence type="ECO:0000259" key="6">
    <source>
        <dbReference type="PROSITE" id="PS50863"/>
    </source>
</evidence>
<dbReference type="Gene3D" id="2.40.330.10">
    <property type="entry name" value="DNA-binding pseudobarrel domain"/>
    <property type="match status" value="1"/>
</dbReference>